<comment type="caution">
    <text evidence="2">The sequence shown here is derived from an EMBL/GenBank/DDBJ whole genome shotgun (WGS) entry which is preliminary data.</text>
</comment>
<evidence type="ECO:0000313" key="2">
    <source>
        <dbReference type="EMBL" id="PLM80609.1"/>
    </source>
</evidence>
<dbReference type="Gene3D" id="3.10.180.10">
    <property type="entry name" value="2,3-Dihydroxybiphenyl 1,2-Dioxygenase, domain 1"/>
    <property type="match status" value="1"/>
</dbReference>
<organism evidence="2 3">
    <name type="scientific">Klebsiella variicola</name>
    <dbReference type="NCBI Taxonomy" id="244366"/>
    <lineage>
        <taxon>Bacteria</taxon>
        <taxon>Pseudomonadati</taxon>
        <taxon>Pseudomonadota</taxon>
        <taxon>Gammaproteobacteria</taxon>
        <taxon>Enterobacterales</taxon>
        <taxon>Enterobacteriaceae</taxon>
        <taxon>Klebsiella/Raoultella group</taxon>
        <taxon>Klebsiella</taxon>
        <taxon>Klebsiella pneumoniae complex</taxon>
    </lineage>
</organism>
<evidence type="ECO:0000259" key="1">
    <source>
        <dbReference type="PROSITE" id="PS51819"/>
    </source>
</evidence>
<dbReference type="PROSITE" id="PS51819">
    <property type="entry name" value="VOC"/>
    <property type="match status" value="1"/>
</dbReference>
<gene>
    <name evidence="2" type="ORF">CWN47_37070</name>
</gene>
<evidence type="ECO:0000313" key="3">
    <source>
        <dbReference type="Proteomes" id="UP000234412"/>
    </source>
</evidence>
<feature type="non-terminal residue" evidence="2">
    <location>
        <position position="1"/>
    </location>
</feature>
<reference evidence="2 3" key="1">
    <citation type="submission" date="2017-11" db="EMBL/GenBank/DDBJ databases">
        <authorList>
            <person name="Han C.G."/>
        </authorList>
    </citation>
    <scope>NUCLEOTIDE SEQUENCE [LARGE SCALE GENOMIC DNA]</scope>
    <source>
        <strain evidence="2 3">A8</strain>
    </source>
</reference>
<sequence length="46" mass="5165">DDIDAAVAHLTAHGVECEAIRVDPFTGKRFTFFSDPDDLPLEIYQQ</sequence>
<protein>
    <submittedName>
        <fullName evidence="2">VOC family protein</fullName>
    </submittedName>
</protein>
<accession>A0A2N4YNW8</accession>
<proteinExistence type="predicted"/>
<dbReference type="InterPro" id="IPR029068">
    <property type="entry name" value="Glyas_Bleomycin-R_OHBP_Dase"/>
</dbReference>
<reference evidence="2 3" key="2">
    <citation type="submission" date="2018-01" db="EMBL/GenBank/DDBJ databases">
        <title>Genomic study of Klebsiella pneumoniae.</title>
        <authorList>
            <person name="Yang Y."/>
            <person name="Bicalho R."/>
        </authorList>
    </citation>
    <scope>NUCLEOTIDE SEQUENCE [LARGE SCALE GENOMIC DNA]</scope>
    <source>
        <strain evidence="2 3">A8</strain>
    </source>
</reference>
<dbReference type="Pfam" id="PF00903">
    <property type="entry name" value="Glyoxalase"/>
    <property type="match status" value="1"/>
</dbReference>
<dbReference type="AlphaFoldDB" id="A0A2N4YNW8"/>
<dbReference type="EMBL" id="PIDP01002537">
    <property type="protein sequence ID" value="PLM80609.1"/>
    <property type="molecule type" value="Genomic_DNA"/>
</dbReference>
<dbReference type="InterPro" id="IPR037523">
    <property type="entry name" value="VOC_core"/>
</dbReference>
<name>A0A2N4YNW8_KLEVA</name>
<dbReference type="SUPFAM" id="SSF54593">
    <property type="entry name" value="Glyoxalase/Bleomycin resistance protein/Dihydroxybiphenyl dioxygenase"/>
    <property type="match status" value="1"/>
</dbReference>
<feature type="domain" description="VOC" evidence="1">
    <location>
        <begin position="1"/>
        <end position="46"/>
    </location>
</feature>
<dbReference type="InterPro" id="IPR004360">
    <property type="entry name" value="Glyas_Fos-R_dOase_dom"/>
</dbReference>
<dbReference type="Proteomes" id="UP000234412">
    <property type="component" value="Unassembled WGS sequence"/>
</dbReference>